<reference evidence="2" key="1">
    <citation type="journal article" date="2019" name="Int. J. Syst. Evol. Microbiol.">
        <title>The Global Catalogue of Microorganisms (GCM) 10K type strain sequencing project: providing services to taxonomists for standard genome sequencing and annotation.</title>
        <authorList>
            <consortium name="The Broad Institute Genomics Platform"/>
            <consortium name="The Broad Institute Genome Sequencing Center for Infectious Disease"/>
            <person name="Wu L."/>
            <person name="Ma J."/>
        </authorList>
    </citation>
    <scope>NUCLEOTIDE SEQUENCE [LARGE SCALE GENOMIC DNA]</scope>
    <source>
        <strain evidence="2">CGMCC 1.13666</strain>
    </source>
</reference>
<sequence>MSDDACVPTSLSEKILGEYAPKTLGELKASVPEGNLLATTLIDLGAPEYFFGLNQRRDGFVRYLELSLSIDGVVHETAFCAGYLAIGAPCTSNGFPPAIILGDWSRVELYAEDLDLRLPKLGRASALASSLSYRTLAQAFRKAILSGQYRRHASLTEHDLMAALERHFAWCLPK</sequence>
<evidence type="ECO:0000313" key="2">
    <source>
        <dbReference type="Proteomes" id="UP001596411"/>
    </source>
</evidence>
<evidence type="ECO:0000313" key="1">
    <source>
        <dbReference type="EMBL" id="MFC7090803.1"/>
    </source>
</evidence>
<organism evidence="1 2">
    <name type="scientific">Halomonas salifodinae</name>
    <dbReference type="NCBI Taxonomy" id="438745"/>
    <lineage>
        <taxon>Bacteria</taxon>
        <taxon>Pseudomonadati</taxon>
        <taxon>Pseudomonadota</taxon>
        <taxon>Gammaproteobacteria</taxon>
        <taxon>Oceanospirillales</taxon>
        <taxon>Halomonadaceae</taxon>
        <taxon>Halomonas</taxon>
    </lineage>
</organism>
<evidence type="ECO:0008006" key="3">
    <source>
        <dbReference type="Google" id="ProtNLM"/>
    </source>
</evidence>
<keyword evidence="2" id="KW-1185">Reference proteome</keyword>
<proteinExistence type="predicted"/>
<dbReference type="EMBL" id="JBHSZP010000028">
    <property type="protein sequence ID" value="MFC7090803.1"/>
    <property type="molecule type" value="Genomic_DNA"/>
</dbReference>
<protein>
    <recommendedName>
        <fullName evidence="3">Transcriptional regulator</fullName>
    </recommendedName>
</protein>
<dbReference type="Proteomes" id="UP001596411">
    <property type="component" value="Unassembled WGS sequence"/>
</dbReference>
<name>A0ABW2F1B7_9GAMM</name>
<gene>
    <name evidence="1" type="ORF">ACFQH5_14715</name>
</gene>
<comment type="caution">
    <text evidence="1">The sequence shown here is derived from an EMBL/GenBank/DDBJ whole genome shotgun (WGS) entry which is preliminary data.</text>
</comment>
<accession>A0ABW2F1B7</accession>